<accession>A0A3P3YIR8</accession>
<feature type="transmembrane region" description="Helical" evidence="1">
    <location>
        <begin position="242"/>
        <end position="260"/>
    </location>
</feature>
<organism evidence="2 3">
    <name type="scientific">Plasmodiophora brassicae</name>
    <name type="common">Clubroot disease agent</name>
    <dbReference type="NCBI Taxonomy" id="37360"/>
    <lineage>
        <taxon>Eukaryota</taxon>
        <taxon>Sar</taxon>
        <taxon>Rhizaria</taxon>
        <taxon>Endomyxa</taxon>
        <taxon>Phytomyxea</taxon>
        <taxon>Plasmodiophorida</taxon>
        <taxon>Plasmodiophoridae</taxon>
        <taxon>Plasmodiophora</taxon>
    </lineage>
</organism>
<dbReference type="Proteomes" id="UP000290189">
    <property type="component" value="Unassembled WGS sequence"/>
</dbReference>
<keyword evidence="1" id="KW-1133">Transmembrane helix</keyword>
<evidence type="ECO:0000256" key="1">
    <source>
        <dbReference type="SAM" id="Phobius"/>
    </source>
</evidence>
<feature type="transmembrane region" description="Helical" evidence="1">
    <location>
        <begin position="130"/>
        <end position="148"/>
    </location>
</feature>
<evidence type="ECO:0000313" key="3">
    <source>
        <dbReference type="Proteomes" id="UP000290189"/>
    </source>
</evidence>
<gene>
    <name evidence="2" type="ORF">PLBR_LOCUS7302</name>
</gene>
<feature type="transmembrane region" description="Helical" evidence="1">
    <location>
        <begin position="200"/>
        <end position="222"/>
    </location>
</feature>
<geneLocation type="mitochondrion" evidence="2"/>
<reference evidence="2 3" key="1">
    <citation type="submission" date="2018-03" db="EMBL/GenBank/DDBJ databases">
        <authorList>
            <person name="Fogelqvist J."/>
        </authorList>
    </citation>
    <scope>NUCLEOTIDE SEQUENCE [LARGE SCALE GENOMIC DNA]</scope>
</reference>
<keyword evidence="1" id="KW-0472">Membrane</keyword>
<dbReference type="EMBL" id="OVEO01000013">
    <property type="protein sequence ID" value="SPR00087.1"/>
    <property type="molecule type" value="Genomic_DNA"/>
</dbReference>
<proteinExistence type="predicted"/>
<evidence type="ECO:0000313" key="2">
    <source>
        <dbReference type="EMBL" id="SPR00087.1"/>
    </source>
</evidence>
<sequence>MLATAASAIAGGACVVGGCWTHWRCLGRPPASWKLARAAFGGSLRPPHEDGCAPAARHLAFASGAALSGFALMESAFGHVGLNVVDGLHPLLPTIVGSGLLAGIGAQIARGSMLTHIMQCGFQSSGRRESAVSAITAGAAAVGTSLVGHLNPDLFFVDPSAARHSMDAAIMFDGSSMVAFTAAGLLFIALRQHGFTKSNVIPVLGAFSSGALVGLGCGLMGLTNAQNIAALTSLSSAADPSVLLGVATAVAGNVFIMPRIKRLPDDSSAFNAIRHRDGTDRDSPDCCISKP</sequence>
<keyword evidence="2" id="KW-0496">Mitochondrion</keyword>
<name>A0A3P3YIR8_PLABS</name>
<keyword evidence="1" id="KW-0812">Transmembrane</keyword>
<dbReference type="AlphaFoldDB" id="A0A3P3YIR8"/>
<feature type="transmembrane region" description="Helical" evidence="1">
    <location>
        <begin position="168"/>
        <end position="188"/>
    </location>
</feature>
<feature type="transmembrane region" description="Helical" evidence="1">
    <location>
        <begin position="91"/>
        <end position="109"/>
    </location>
</feature>
<protein>
    <submittedName>
        <fullName evidence="2">Uncharacterized protein</fullName>
    </submittedName>
</protein>